<feature type="domain" description="LamG-like jellyroll fold" evidence="8">
    <location>
        <begin position="112"/>
        <end position="253"/>
    </location>
</feature>
<dbReference type="SUPFAM" id="SSF51445">
    <property type="entry name" value="(Trans)glycosidases"/>
    <property type="match status" value="1"/>
</dbReference>
<evidence type="ECO:0000259" key="8">
    <source>
        <dbReference type="SMART" id="SM00560"/>
    </source>
</evidence>
<reference evidence="10 11" key="1">
    <citation type="submission" date="2022-03" db="EMBL/GenBank/DDBJ databases">
        <title>Complete genome of Streptomyces rimosus ssp. rimosus R7 (=ATCC 10970).</title>
        <authorList>
            <person name="Beganovic S."/>
            <person name="Ruckert C."/>
            <person name="Busche T."/>
            <person name="Kalinowski J."/>
            <person name="Wittmann C."/>
        </authorList>
    </citation>
    <scope>NUCLEOTIDE SEQUENCE [LARGE SCALE GENOMIC DNA]</scope>
    <source>
        <strain evidence="10 11">R7</strain>
    </source>
</reference>
<dbReference type="SUPFAM" id="SSF51011">
    <property type="entry name" value="Glycosyl hydrolase domain"/>
    <property type="match status" value="1"/>
</dbReference>
<comment type="similarity">
    <text evidence="2">Belongs to the glycosyl hydrolase 51 family.</text>
</comment>
<dbReference type="SUPFAM" id="SSF49785">
    <property type="entry name" value="Galactose-binding domain-like"/>
    <property type="match status" value="1"/>
</dbReference>
<evidence type="ECO:0000256" key="1">
    <source>
        <dbReference type="ARBA" id="ARBA00001462"/>
    </source>
</evidence>
<keyword evidence="6" id="KW-1015">Disulfide bond</keyword>
<dbReference type="Gene3D" id="2.60.40.1180">
    <property type="entry name" value="Golgi alpha-mannosidase II"/>
    <property type="match status" value="1"/>
</dbReference>
<dbReference type="InterPro" id="IPR010720">
    <property type="entry name" value="Alpha-L-AF_C"/>
</dbReference>
<dbReference type="InterPro" id="IPR006311">
    <property type="entry name" value="TAT_signal"/>
</dbReference>
<evidence type="ECO:0000256" key="5">
    <source>
        <dbReference type="ARBA" id="ARBA00022801"/>
    </source>
</evidence>
<evidence type="ECO:0000313" key="10">
    <source>
        <dbReference type="EMBL" id="UNZ07433.1"/>
    </source>
</evidence>
<dbReference type="InterPro" id="IPR017853">
    <property type="entry name" value="GH"/>
</dbReference>
<keyword evidence="4" id="KW-0732">Signal</keyword>
<dbReference type="SMART" id="SM00560">
    <property type="entry name" value="LamGL"/>
    <property type="match status" value="1"/>
</dbReference>
<dbReference type="Gene3D" id="2.60.120.200">
    <property type="match status" value="1"/>
</dbReference>
<keyword evidence="10" id="KW-0326">Glycosidase</keyword>
<evidence type="ECO:0000259" key="9">
    <source>
        <dbReference type="SMART" id="SM00813"/>
    </source>
</evidence>
<keyword evidence="5 10" id="KW-0378">Hydrolase</keyword>
<dbReference type="RefSeq" id="WP_003986190.1">
    <property type="nucleotide sequence ID" value="NZ_CP043497.1"/>
</dbReference>
<dbReference type="Pfam" id="PF06964">
    <property type="entry name" value="Alpha-L-AF_C"/>
    <property type="match status" value="1"/>
</dbReference>
<dbReference type="Pfam" id="PF13385">
    <property type="entry name" value="Laminin_G_3"/>
    <property type="match status" value="1"/>
</dbReference>
<dbReference type="PROSITE" id="PS51318">
    <property type="entry name" value="TAT"/>
    <property type="match status" value="1"/>
</dbReference>
<dbReference type="EC" id="3.2.1.55" evidence="3"/>
<keyword evidence="11" id="KW-1185">Reference proteome</keyword>
<dbReference type="GO" id="GO:0046556">
    <property type="term" value="F:alpha-L-arabinofuranosidase activity"/>
    <property type="evidence" value="ECO:0007669"/>
    <property type="project" value="UniProtKB-EC"/>
</dbReference>
<evidence type="ECO:0000256" key="2">
    <source>
        <dbReference type="ARBA" id="ARBA00007186"/>
    </source>
</evidence>
<dbReference type="InterPro" id="IPR051563">
    <property type="entry name" value="Glycosyl_Hydrolase_51"/>
</dbReference>
<keyword evidence="7" id="KW-0325">Glycoprotein</keyword>
<accession>A0ABY3ZCB8</accession>
<name>A0ABY3ZCB8_STRRM</name>
<dbReference type="InterPro" id="IPR008979">
    <property type="entry name" value="Galactose-bd-like_sf"/>
</dbReference>
<dbReference type="PANTHER" id="PTHR31776">
    <property type="entry name" value="ALPHA-L-ARABINOFURANOSIDASE 1"/>
    <property type="match status" value="1"/>
</dbReference>
<dbReference type="InterPro" id="IPR055235">
    <property type="entry name" value="ASD1_cat"/>
</dbReference>
<dbReference type="InterPro" id="IPR006558">
    <property type="entry name" value="LamG-like"/>
</dbReference>
<evidence type="ECO:0000256" key="4">
    <source>
        <dbReference type="ARBA" id="ARBA00022729"/>
    </source>
</evidence>
<dbReference type="EMBL" id="CP094298">
    <property type="protein sequence ID" value="UNZ07433.1"/>
    <property type="molecule type" value="Genomic_DNA"/>
</dbReference>
<proteinExistence type="inferred from homology"/>
<feature type="domain" description="Alpha-L-arabinofuranosidase C-terminal" evidence="9">
    <location>
        <begin position="681"/>
        <end position="859"/>
    </location>
</feature>
<evidence type="ECO:0000313" key="11">
    <source>
        <dbReference type="Proteomes" id="UP000829494"/>
    </source>
</evidence>
<protein>
    <recommendedName>
        <fullName evidence="3">non-reducing end alpha-L-arabinofuranosidase</fullName>
        <ecNumber evidence="3">3.2.1.55</ecNumber>
    </recommendedName>
</protein>
<organism evidence="10 11">
    <name type="scientific">Streptomyces rimosus subsp. rimosus</name>
    <dbReference type="NCBI Taxonomy" id="132474"/>
    <lineage>
        <taxon>Bacteria</taxon>
        <taxon>Bacillati</taxon>
        <taxon>Actinomycetota</taxon>
        <taxon>Actinomycetes</taxon>
        <taxon>Kitasatosporales</taxon>
        <taxon>Streptomycetaceae</taxon>
        <taxon>Streptomyces</taxon>
    </lineage>
</organism>
<dbReference type="InterPro" id="IPR013780">
    <property type="entry name" value="Glyco_hydro_b"/>
</dbReference>
<evidence type="ECO:0000256" key="6">
    <source>
        <dbReference type="ARBA" id="ARBA00023157"/>
    </source>
</evidence>
<dbReference type="Gene3D" id="2.60.120.260">
    <property type="entry name" value="Galactose-binding domain-like"/>
    <property type="match status" value="1"/>
</dbReference>
<dbReference type="PANTHER" id="PTHR31776:SF0">
    <property type="entry name" value="ALPHA-L-ARABINOFURANOSIDASE 1"/>
    <property type="match status" value="1"/>
</dbReference>
<gene>
    <name evidence="10" type="ORF">SRIMR7_35295</name>
</gene>
<evidence type="ECO:0000256" key="3">
    <source>
        <dbReference type="ARBA" id="ARBA00012670"/>
    </source>
</evidence>
<evidence type="ECO:0000256" key="7">
    <source>
        <dbReference type="ARBA" id="ARBA00023180"/>
    </source>
</evidence>
<dbReference type="GeneID" id="66853422"/>
<dbReference type="InterPro" id="IPR013320">
    <property type="entry name" value="ConA-like_dom_sf"/>
</dbReference>
<dbReference type="SMART" id="SM00813">
    <property type="entry name" value="Alpha-L-AF_C"/>
    <property type="match status" value="1"/>
</dbReference>
<dbReference type="Proteomes" id="UP000829494">
    <property type="component" value="Chromosome"/>
</dbReference>
<dbReference type="SUPFAM" id="SSF49899">
    <property type="entry name" value="Concanavalin A-like lectins/glucanases"/>
    <property type="match status" value="1"/>
</dbReference>
<comment type="catalytic activity">
    <reaction evidence="1">
        <text>Hydrolysis of terminal non-reducing alpha-L-arabinofuranoside residues in alpha-L-arabinosides.</text>
        <dbReference type="EC" id="3.2.1.55"/>
    </reaction>
</comment>
<dbReference type="Gene3D" id="3.20.20.80">
    <property type="entry name" value="Glycosidases"/>
    <property type="match status" value="1"/>
</dbReference>
<sequence length="868" mass="92032">MASDDQRPGAVPGGPGRRTVIAALGATALTEALRTGAAPPAAAEPGPALPAPAAHWTFEEGRGTTAADSSGHGRTLTLRGGAAWGDGHTGHGLALAGRACATAAGPAVDTAHGFTLTARVRLTATDGFHTAVALDGTAVSACYLQLRDDTRAFAFTRLPRDAADANGAAVIAGAGFAPEAGRWYHLAGVADAAAGLLRLYVDGVLEGEVPAPGGWRATGATTVGRGLFGGAEADHFQGGIDDVRCYDTALSGAQIARLAGVPERDTTPLLTIDARRPGPTVPSRLGGIFFEDINHSGEGGLYAELVSNRSFMADPRAPLHWSALGGATIALDPTAPLNEALTRSLRITVRGPGSGAANDGYWGIPVRPATTYRASYFAKADGHTGPLTLALTGTDGTVYARTAAPAPGRDWRRYDLTLRTPPTAPATMEARLTVTTAGTTGTTGTLWLTQVSLFPPTYRNRPNGLRPDLMAALAALRPAFLRFPGGNYLEGNVIADRFDWKKTIGPVERRPGHRNSAWGYWSTDGLGLPEYLQMAEDLDCEPVLCVYAGYSLKGEHVTGEALRPFVQDALDQIEYITGPATSPWGARRAADGHPAPYPLTYVEVGNEDWFDTSGSYEERYAAFHDALTRTYPHLKLIATTPVRSRPYDLIDEHYYRSPAAFAAGAHLYDRRDRATPKVFVGEWAAQEGRPTPNLRAALGDAAWLTGILRNSDHVVMSCYAPLFSHVRDNIWATNLIAYDGLTSYHSPSSYAQQLLRSHRGDTVLPTEVRALPGLSAVTTRDHRTGRLYVAVVNTGGTPRTTSVRIDGIRTIEPSGRAEILSGPGPEATNTLSDPTAVVPRSVPLNGLGTRFTYTFPAYSVTVLRLHGG</sequence>
<dbReference type="Pfam" id="PF22848">
    <property type="entry name" value="ASD1_dom"/>
    <property type="match status" value="1"/>
</dbReference>